<proteinExistence type="predicted"/>
<keyword evidence="6" id="KW-1185">Reference proteome</keyword>
<reference evidence="5 6" key="1">
    <citation type="journal article" date="2010" name="Nat. Biotechnol.">
        <title>Genome sequence of the model mushroom Schizophyllum commune.</title>
        <authorList>
            <person name="Ohm R.A."/>
            <person name="de Jong J.F."/>
            <person name="Lugones L.G."/>
            <person name="Aerts A."/>
            <person name="Kothe E."/>
            <person name="Stajich J.E."/>
            <person name="de Vries R.P."/>
            <person name="Record E."/>
            <person name="Levasseur A."/>
            <person name="Baker S.E."/>
            <person name="Bartholomew K.A."/>
            <person name="Coutinho P.M."/>
            <person name="Erdmann S."/>
            <person name="Fowler T.J."/>
            <person name="Gathman A.C."/>
            <person name="Lombard V."/>
            <person name="Henrissat B."/>
            <person name="Knabe N."/>
            <person name="Kuees U."/>
            <person name="Lilly W.W."/>
            <person name="Lindquist E."/>
            <person name="Lucas S."/>
            <person name="Magnuson J.K."/>
            <person name="Piumi F."/>
            <person name="Raudaskoski M."/>
            <person name="Salamov A."/>
            <person name="Schmutz J."/>
            <person name="Schwarze F.W.M.R."/>
            <person name="vanKuyk P.A."/>
            <person name="Horton J.S."/>
            <person name="Grigoriev I.V."/>
            <person name="Woesten H.A.B."/>
        </authorList>
    </citation>
    <scope>NUCLEOTIDE SEQUENCE [LARGE SCALE GENOMIC DNA]</scope>
    <source>
        <strain evidence="6">H4-8 / FGSC 9210</strain>
    </source>
</reference>
<dbReference type="SMART" id="SM00320">
    <property type="entry name" value="WD40"/>
    <property type="match status" value="5"/>
</dbReference>
<dbReference type="OMA" id="TIRTWPL"/>
<dbReference type="PROSITE" id="PS50082">
    <property type="entry name" value="WD_REPEATS_2"/>
    <property type="match status" value="2"/>
</dbReference>
<feature type="repeat" description="WD" evidence="3">
    <location>
        <begin position="75"/>
        <end position="121"/>
    </location>
</feature>
<evidence type="ECO:0000256" key="2">
    <source>
        <dbReference type="ARBA" id="ARBA00022737"/>
    </source>
</evidence>
<dbReference type="SUPFAM" id="SSF50978">
    <property type="entry name" value="WD40 repeat-like"/>
    <property type="match status" value="1"/>
</dbReference>
<dbReference type="InterPro" id="IPR020472">
    <property type="entry name" value="WD40_PAC1"/>
</dbReference>
<protein>
    <submittedName>
        <fullName evidence="5">Uncharacterized protein</fullName>
    </submittedName>
</protein>
<accession>D8PVX5</accession>
<dbReference type="FunCoup" id="D8PVX5">
    <property type="interactions" value="168"/>
</dbReference>
<dbReference type="HOGENOM" id="CLU_000288_57_4_1"/>
<dbReference type="GO" id="GO:1990234">
    <property type="term" value="C:transferase complex"/>
    <property type="evidence" value="ECO:0007669"/>
    <property type="project" value="UniProtKB-ARBA"/>
</dbReference>
<dbReference type="OrthoDB" id="6262491at2759"/>
<dbReference type="InterPro" id="IPR001680">
    <property type="entry name" value="WD40_rpt"/>
</dbReference>
<evidence type="ECO:0000256" key="3">
    <source>
        <dbReference type="PROSITE-ProRule" id="PRU00221"/>
    </source>
</evidence>
<gene>
    <name evidence="5" type="ORF">SCHCODRAFT_65584</name>
</gene>
<sequence length="402" mass="44373">MSGADTSKFLVSEAQLVKDEARRRKAEETKDLGDPLKLKGVPLDIKIVGNDAWIAENSHKIRKLDLETGNTLQLYSGHGGPVTSIAFVNGSPTDEKGILISGSWDKTIRLWNTQDKSLISTTDAHSDFVKTLFVVPSLNLLISGGSDKIVRLWDLSSAADGKPLHNVGTIDSHTRPIQCLHATATSDKTATLYTADTMGIIRLWELTKQDSEPAYWRSTLKREFTHHRTGVNDLHVAPEYMWTASTDETVQLVPLAEVDDKKTKPPPAITHPGGVKAILPLALTDLAEPYLFTAAGDVIRTYDVSTPDEPELIGEVDAHWHNVTLLRLWIRRTVGEDGQTRVEPWLVSASLDNTIRKWRLSDLLQPKPKVVASKPSAKAKAKPEFQMTAEEEAELDGLLDSD</sequence>
<name>D8PVX5_SCHCM</name>
<dbReference type="VEuPathDB" id="FungiDB:SCHCODRAFT_01168186"/>
<organism evidence="6">
    <name type="scientific">Schizophyllum commune (strain H4-8 / FGSC 9210)</name>
    <name type="common">Split gill fungus</name>
    <dbReference type="NCBI Taxonomy" id="578458"/>
    <lineage>
        <taxon>Eukaryota</taxon>
        <taxon>Fungi</taxon>
        <taxon>Dikarya</taxon>
        <taxon>Basidiomycota</taxon>
        <taxon>Agaricomycotina</taxon>
        <taxon>Agaricomycetes</taxon>
        <taxon>Agaricomycetidae</taxon>
        <taxon>Agaricales</taxon>
        <taxon>Schizophyllaceae</taxon>
        <taxon>Schizophyllum</taxon>
    </lineage>
</organism>
<dbReference type="PRINTS" id="PR00320">
    <property type="entry name" value="GPROTEINBRPT"/>
</dbReference>
<dbReference type="EMBL" id="GL377303">
    <property type="protein sequence ID" value="EFJ00111.1"/>
    <property type="molecule type" value="Genomic_DNA"/>
</dbReference>
<feature type="repeat" description="WD" evidence="3">
    <location>
        <begin position="122"/>
        <end position="157"/>
    </location>
</feature>
<dbReference type="PROSITE" id="PS00678">
    <property type="entry name" value="WD_REPEATS_1"/>
    <property type="match status" value="1"/>
</dbReference>
<dbReference type="GeneID" id="9587647"/>
<feature type="compositionally biased region" description="Acidic residues" evidence="4">
    <location>
        <begin position="389"/>
        <end position="402"/>
    </location>
</feature>
<feature type="region of interest" description="Disordered" evidence="4">
    <location>
        <begin position="369"/>
        <end position="402"/>
    </location>
</feature>
<dbReference type="Pfam" id="PF00400">
    <property type="entry name" value="WD40"/>
    <property type="match status" value="2"/>
</dbReference>
<dbReference type="RefSeq" id="XP_003035013.1">
    <property type="nucleotide sequence ID" value="XM_003034967.1"/>
</dbReference>
<dbReference type="InterPro" id="IPR036322">
    <property type="entry name" value="WD40_repeat_dom_sf"/>
</dbReference>
<keyword evidence="2" id="KW-0677">Repeat</keyword>
<feature type="compositionally biased region" description="Low complexity" evidence="4">
    <location>
        <begin position="369"/>
        <end position="378"/>
    </location>
</feature>
<dbReference type="KEGG" id="scm:SCHCO_01168186"/>
<dbReference type="InParanoid" id="D8PVX5"/>
<dbReference type="InterPro" id="IPR019775">
    <property type="entry name" value="WD40_repeat_CS"/>
</dbReference>
<dbReference type="PANTHER" id="PTHR22847">
    <property type="entry name" value="WD40 REPEAT PROTEIN"/>
    <property type="match status" value="1"/>
</dbReference>
<dbReference type="PANTHER" id="PTHR22847:SF637">
    <property type="entry name" value="WD REPEAT DOMAIN 5B"/>
    <property type="match status" value="1"/>
</dbReference>
<keyword evidence="1 3" id="KW-0853">WD repeat</keyword>
<dbReference type="AlphaFoldDB" id="D8PVX5"/>
<dbReference type="eggNOG" id="KOG0267">
    <property type="taxonomic scope" value="Eukaryota"/>
</dbReference>
<evidence type="ECO:0000256" key="1">
    <source>
        <dbReference type="ARBA" id="ARBA00022574"/>
    </source>
</evidence>
<evidence type="ECO:0000313" key="6">
    <source>
        <dbReference type="Proteomes" id="UP000007431"/>
    </source>
</evidence>
<evidence type="ECO:0000256" key="4">
    <source>
        <dbReference type="SAM" id="MobiDB-lite"/>
    </source>
</evidence>
<dbReference type="InterPro" id="IPR015943">
    <property type="entry name" value="WD40/YVTN_repeat-like_dom_sf"/>
</dbReference>
<dbReference type="STRING" id="578458.D8PVX5"/>
<dbReference type="PROSITE" id="PS50294">
    <property type="entry name" value="WD_REPEATS_REGION"/>
    <property type="match status" value="2"/>
</dbReference>
<dbReference type="Proteomes" id="UP000007431">
    <property type="component" value="Unassembled WGS sequence"/>
</dbReference>
<evidence type="ECO:0000313" key="5">
    <source>
        <dbReference type="EMBL" id="EFJ00111.1"/>
    </source>
</evidence>
<dbReference type="Gene3D" id="2.130.10.10">
    <property type="entry name" value="YVTN repeat-like/Quinoprotein amine dehydrogenase"/>
    <property type="match status" value="2"/>
</dbReference>